<dbReference type="GO" id="GO:0005524">
    <property type="term" value="F:ATP binding"/>
    <property type="evidence" value="ECO:0007669"/>
    <property type="project" value="InterPro"/>
</dbReference>
<dbReference type="InterPro" id="IPR000719">
    <property type="entry name" value="Prot_kinase_dom"/>
</dbReference>
<accession>F0WDP0</accession>
<dbReference type="Gene3D" id="3.30.200.20">
    <property type="entry name" value="Phosphorylase Kinase, domain 1"/>
    <property type="match status" value="1"/>
</dbReference>
<feature type="domain" description="Protein kinase" evidence="1">
    <location>
        <begin position="68"/>
        <end position="390"/>
    </location>
</feature>
<dbReference type="InterPro" id="IPR011009">
    <property type="entry name" value="Kinase-like_dom_sf"/>
</dbReference>
<organism evidence="2">
    <name type="scientific">Albugo laibachii Nc14</name>
    <dbReference type="NCBI Taxonomy" id="890382"/>
    <lineage>
        <taxon>Eukaryota</taxon>
        <taxon>Sar</taxon>
        <taxon>Stramenopiles</taxon>
        <taxon>Oomycota</taxon>
        <taxon>Peronosporomycetes</taxon>
        <taxon>Albuginales</taxon>
        <taxon>Albuginaceae</taxon>
        <taxon>Albugo</taxon>
    </lineage>
</organism>
<dbReference type="PANTHER" id="PTHR44167:SF30">
    <property type="entry name" value="PHOSPHORYLASE KINASE"/>
    <property type="match status" value="1"/>
</dbReference>
<dbReference type="PROSITE" id="PS50011">
    <property type="entry name" value="PROTEIN_KINASE_DOM"/>
    <property type="match status" value="1"/>
</dbReference>
<protein>
    <submittedName>
        <fullName evidence="2">Uncharacterized protein AlNc14C68G4760</fullName>
    </submittedName>
</protein>
<dbReference type="Pfam" id="PF00069">
    <property type="entry name" value="Pkinase"/>
    <property type="match status" value="1"/>
</dbReference>
<dbReference type="SMART" id="SM00220">
    <property type="entry name" value="S_TKc"/>
    <property type="match status" value="1"/>
</dbReference>
<evidence type="ECO:0000313" key="2">
    <source>
        <dbReference type="EMBL" id="CCA19316.1"/>
    </source>
</evidence>
<name>F0WDP0_9STRA</name>
<dbReference type="HOGENOM" id="CLU_059277_0_0_1"/>
<gene>
    <name evidence="2" type="primary">AlNc14C68G4760</name>
    <name evidence="2" type="ORF">ALNC14_054590</name>
</gene>
<sequence>MDVYFAKTKYQKTNGVPTYEQYMHPPISAHTTSFLMQVPKAFVPWNTDAHRRGGGLVALRRKHAELAICRCGLVLAGTYAPIKQEILKQIPVALKVMDKRQITQQHDDVENELRVMSQLQMGGVEAPLSNPYVIRWEYSEDSYNDYIATEFVSNGSFLLYAHKKIRELMVKHLRQFAVKNLDRSPTKFECISYVYRPAGNDWMRESIQIFTKLLQGLTYLHAQNVAHLDLDVYNIAIDRQGIPRIIDYGSSQISDHRGIVGAGHVSIKFKPAFVAPEVRSHSRMTTPRRGFNGTKADIWSAGVVLVQCIVWGFRGGSSYLTSHPNWRKEVFEHIENTCCSVSCYYCINFISIPPLIGILIQQMLQEDPKKRPSAYDVAMVLLKAVSVPFYSQQRQEQMVRRPRNVDRPAPVRSMVTREC</sequence>
<dbReference type="GO" id="GO:0044773">
    <property type="term" value="P:mitotic DNA damage checkpoint signaling"/>
    <property type="evidence" value="ECO:0007669"/>
    <property type="project" value="TreeGrafter"/>
</dbReference>
<dbReference type="PANTHER" id="PTHR44167">
    <property type="entry name" value="OVARIAN-SPECIFIC SERINE/THREONINE-PROTEIN KINASE LOK-RELATED"/>
    <property type="match status" value="1"/>
</dbReference>
<dbReference type="Gene3D" id="1.10.510.10">
    <property type="entry name" value="Transferase(Phosphotransferase) domain 1"/>
    <property type="match status" value="1"/>
</dbReference>
<dbReference type="SUPFAM" id="SSF56112">
    <property type="entry name" value="Protein kinase-like (PK-like)"/>
    <property type="match status" value="1"/>
</dbReference>
<dbReference type="GO" id="GO:0005634">
    <property type="term" value="C:nucleus"/>
    <property type="evidence" value="ECO:0007669"/>
    <property type="project" value="TreeGrafter"/>
</dbReference>
<reference evidence="2" key="1">
    <citation type="journal article" date="2011" name="PLoS Biol.">
        <title>Gene gain and loss during evolution of obligate parasitism in the white rust pathogen of Arabidopsis thaliana.</title>
        <authorList>
            <person name="Kemen E."/>
            <person name="Gardiner A."/>
            <person name="Schultz-Larsen T."/>
            <person name="Kemen A.C."/>
            <person name="Balmuth A.L."/>
            <person name="Robert-Seilaniantz A."/>
            <person name="Bailey K."/>
            <person name="Holub E."/>
            <person name="Studholme D.J."/>
            <person name="Maclean D."/>
            <person name="Jones J.D."/>
        </authorList>
    </citation>
    <scope>NUCLEOTIDE SEQUENCE</scope>
</reference>
<dbReference type="GO" id="GO:0004674">
    <property type="term" value="F:protein serine/threonine kinase activity"/>
    <property type="evidence" value="ECO:0007669"/>
    <property type="project" value="TreeGrafter"/>
</dbReference>
<evidence type="ECO:0000259" key="1">
    <source>
        <dbReference type="PROSITE" id="PS50011"/>
    </source>
</evidence>
<reference evidence="2" key="2">
    <citation type="submission" date="2011-02" db="EMBL/GenBank/DDBJ databases">
        <authorList>
            <person name="MacLean D."/>
        </authorList>
    </citation>
    <scope>NUCLEOTIDE SEQUENCE</scope>
</reference>
<dbReference type="AlphaFoldDB" id="F0WDP0"/>
<dbReference type="EMBL" id="FR824113">
    <property type="protein sequence ID" value="CCA19316.1"/>
    <property type="molecule type" value="Genomic_DNA"/>
</dbReference>
<proteinExistence type="predicted"/>